<proteinExistence type="predicted"/>
<feature type="domain" description="Serine aminopeptidase S33" evidence="2">
    <location>
        <begin position="85"/>
        <end position="186"/>
    </location>
</feature>
<accession>A0AAW1QLW8</accession>
<dbReference type="PANTHER" id="PTHR43798">
    <property type="entry name" value="MONOACYLGLYCEROL LIPASE"/>
    <property type="match status" value="1"/>
</dbReference>
<evidence type="ECO:0000259" key="2">
    <source>
        <dbReference type="Pfam" id="PF12146"/>
    </source>
</evidence>
<dbReference type="InterPro" id="IPR022742">
    <property type="entry name" value="Hydrolase_4"/>
</dbReference>
<dbReference type="Proteomes" id="UP001438707">
    <property type="component" value="Unassembled WGS sequence"/>
</dbReference>
<comment type="caution">
    <text evidence="3">The sequence shown here is derived from an EMBL/GenBank/DDBJ whole genome shotgun (WGS) entry which is preliminary data.</text>
</comment>
<dbReference type="GO" id="GO:0046464">
    <property type="term" value="P:acylglycerol catabolic process"/>
    <property type="evidence" value="ECO:0007669"/>
    <property type="project" value="TreeGrafter"/>
</dbReference>
<name>A0AAW1QLW8_9CHLO</name>
<dbReference type="GO" id="GO:0016020">
    <property type="term" value="C:membrane"/>
    <property type="evidence" value="ECO:0007669"/>
    <property type="project" value="TreeGrafter"/>
</dbReference>
<feature type="compositionally biased region" description="Low complexity" evidence="1">
    <location>
        <begin position="278"/>
        <end position="299"/>
    </location>
</feature>
<keyword evidence="4" id="KW-1185">Reference proteome</keyword>
<dbReference type="Gene3D" id="3.40.50.1820">
    <property type="entry name" value="alpha/beta hydrolase"/>
    <property type="match status" value="1"/>
</dbReference>
<dbReference type="SUPFAM" id="SSF53474">
    <property type="entry name" value="alpha/beta-Hydrolases"/>
    <property type="match status" value="1"/>
</dbReference>
<evidence type="ECO:0000313" key="4">
    <source>
        <dbReference type="Proteomes" id="UP001438707"/>
    </source>
</evidence>
<sequence length="497" mass="52780">MAAATCDSQVTGEEDWQPCLVPVDGESAQAASSIICAYLQHLGWQSEGIQFQTDEVQPACRYQAKFRDVSTGMRIHYTEWGSGEEVIILLHDIGEAGMLWASVAQRLADFGYHIIAPDIRGHGDSTWSSSHCYEAQALVSDLISLILEQDLYKQPLGLVGVGLGAAVALSAAAQHPKLVGVLVLIGFTPNTPTADLSSSPLQAATFQDHGAALSLMGAACWGYDAWTAATAPLWLPHMVQRDSQCSGSPDAPLRMKMDPRWFSSWQTFPVGSMRSAADDAGNQQQQQQQTAPAGPTTATSCSLTTAVQQPAHDVSPAPSQADPATQSGECQGEGAGMQGAWEGQLRGVQAHLLVLRGSSCPKLSLQEAQRMIKLPARAASAQVAEVPSATAHLAVDAPKKLASAVAIFLNDRPQALLDSSGDRRPEVLGIRSLPEYASLEEGFKALGPRGIPSKQAVEAELAALSNHEGDESNFDNYLAEHQTALAKDPADYFGFIG</sequence>
<evidence type="ECO:0000313" key="3">
    <source>
        <dbReference type="EMBL" id="KAK9822397.1"/>
    </source>
</evidence>
<protein>
    <recommendedName>
        <fullName evidence="2">Serine aminopeptidase S33 domain-containing protein</fullName>
    </recommendedName>
</protein>
<feature type="region of interest" description="Disordered" evidence="1">
    <location>
        <begin position="272"/>
        <end position="337"/>
    </location>
</feature>
<dbReference type="PANTHER" id="PTHR43798:SF5">
    <property type="entry name" value="MONOACYLGLYCEROL LIPASE ABHD6"/>
    <property type="match status" value="1"/>
</dbReference>
<dbReference type="EMBL" id="JALJOS010000032">
    <property type="protein sequence ID" value="KAK9822397.1"/>
    <property type="molecule type" value="Genomic_DNA"/>
</dbReference>
<dbReference type="Pfam" id="PF12146">
    <property type="entry name" value="Hydrolase_4"/>
    <property type="match status" value="1"/>
</dbReference>
<evidence type="ECO:0000256" key="1">
    <source>
        <dbReference type="SAM" id="MobiDB-lite"/>
    </source>
</evidence>
<dbReference type="AlphaFoldDB" id="A0AAW1QLW8"/>
<organism evidence="3 4">
    <name type="scientific">Apatococcus lobatus</name>
    <dbReference type="NCBI Taxonomy" id="904363"/>
    <lineage>
        <taxon>Eukaryota</taxon>
        <taxon>Viridiplantae</taxon>
        <taxon>Chlorophyta</taxon>
        <taxon>core chlorophytes</taxon>
        <taxon>Trebouxiophyceae</taxon>
        <taxon>Chlorellales</taxon>
        <taxon>Chlorellaceae</taxon>
        <taxon>Apatococcus</taxon>
    </lineage>
</organism>
<reference evidence="3 4" key="1">
    <citation type="journal article" date="2024" name="Nat. Commun.">
        <title>Phylogenomics reveals the evolutionary origins of lichenization in chlorophyte algae.</title>
        <authorList>
            <person name="Puginier C."/>
            <person name="Libourel C."/>
            <person name="Otte J."/>
            <person name="Skaloud P."/>
            <person name="Haon M."/>
            <person name="Grisel S."/>
            <person name="Petersen M."/>
            <person name="Berrin J.G."/>
            <person name="Delaux P.M."/>
            <person name="Dal Grande F."/>
            <person name="Keller J."/>
        </authorList>
    </citation>
    <scope>NUCLEOTIDE SEQUENCE [LARGE SCALE GENOMIC DNA]</scope>
    <source>
        <strain evidence="3 4">SAG 2145</strain>
    </source>
</reference>
<dbReference type="InterPro" id="IPR050266">
    <property type="entry name" value="AB_hydrolase_sf"/>
</dbReference>
<dbReference type="PRINTS" id="PR00111">
    <property type="entry name" value="ABHYDROLASE"/>
</dbReference>
<gene>
    <name evidence="3" type="ORF">WJX74_000635</name>
</gene>
<dbReference type="GO" id="GO:0047372">
    <property type="term" value="F:monoacylglycerol lipase activity"/>
    <property type="evidence" value="ECO:0007669"/>
    <property type="project" value="TreeGrafter"/>
</dbReference>
<dbReference type="InterPro" id="IPR000073">
    <property type="entry name" value="AB_hydrolase_1"/>
</dbReference>
<dbReference type="InterPro" id="IPR029058">
    <property type="entry name" value="AB_hydrolase_fold"/>
</dbReference>